<dbReference type="Pfam" id="PF25390">
    <property type="entry name" value="WD40_RLD"/>
    <property type="match status" value="1"/>
</dbReference>
<dbReference type="AlphaFoldDB" id="A0AAX6HWB1"/>
<protein>
    <submittedName>
        <fullName evidence="4">Ultraviolet-B receptor UVR8 isoform X2</fullName>
    </submittedName>
</protein>
<feature type="repeat" description="RCC1" evidence="2">
    <location>
        <begin position="337"/>
        <end position="391"/>
    </location>
</feature>
<keyword evidence="4" id="KW-0675">Receptor</keyword>
<feature type="repeat" description="RCC1" evidence="2">
    <location>
        <begin position="269"/>
        <end position="336"/>
    </location>
</feature>
<gene>
    <name evidence="4" type="ORF">M6B38_289935</name>
</gene>
<keyword evidence="5" id="KW-1185">Reference proteome</keyword>
<reference evidence="4" key="1">
    <citation type="journal article" date="2023" name="GigaByte">
        <title>Genome assembly of the bearded iris, Iris pallida Lam.</title>
        <authorList>
            <person name="Bruccoleri R.E."/>
            <person name="Oakeley E.J."/>
            <person name="Faust A.M.E."/>
            <person name="Altorfer M."/>
            <person name="Dessus-Babus S."/>
            <person name="Burckhardt D."/>
            <person name="Oertli M."/>
            <person name="Naumann U."/>
            <person name="Petersen F."/>
            <person name="Wong J."/>
        </authorList>
    </citation>
    <scope>NUCLEOTIDE SEQUENCE</scope>
    <source>
        <strain evidence="4">GSM-AAB239-AS_SAM_17_03QT</strain>
    </source>
</reference>
<organism evidence="4 5">
    <name type="scientific">Iris pallida</name>
    <name type="common">Sweet iris</name>
    <dbReference type="NCBI Taxonomy" id="29817"/>
    <lineage>
        <taxon>Eukaryota</taxon>
        <taxon>Viridiplantae</taxon>
        <taxon>Streptophyta</taxon>
        <taxon>Embryophyta</taxon>
        <taxon>Tracheophyta</taxon>
        <taxon>Spermatophyta</taxon>
        <taxon>Magnoliopsida</taxon>
        <taxon>Liliopsida</taxon>
        <taxon>Asparagales</taxon>
        <taxon>Iridaceae</taxon>
        <taxon>Iridoideae</taxon>
        <taxon>Irideae</taxon>
        <taxon>Iris</taxon>
    </lineage>
</organism>
<feature type="repeat" description="RCC1" evidence="2">
    <location>
        <begin position="168"/>
        <end position="224"/>
    </location>
</feature>
<dbReference type="EMBL" id="JANAVB010006397">
    <property type="protein sequence ID" value="KAJ6845003.1"/>
    <property type="molecule type" value="Genomic_DNA"/>
</dbReference>
<feature type="domain" description="RCC1-like" evidence="3">
    <location>
        <begin position="11"/>
        <end position="388"/>
    </location>
</feature>
<dbReference type="Gene3D" id="2.130.10.30">
    <property type="entry name" value="Regulator of chromosome condensation 1/beta-lactamase-inhibitor protein II"/>
    <property type="match status" value="2"/>
</dbReference>
<dbReference type="InterPro" id="IPR058923">
    <property type="entry name" value="RCC1-like_dom"/>
</dbReference>
<dbReference type="SUPFAM" id="SSF50985">
    <property type="entry name" value="RCC1/BLIP-II"/>
    <property type="match status" value="2"/>
</dbReference>
<evidence type="ECO:0000313" key="5">
    <source>
        <dbReference type="Proteomes" id="UP001140949"/>
    </source>
</evidence>
<dbReference type="InterPro" id="IPR000408">
    <property type="entry name" value="Reg_chr_condens"/>
</dbReference>
<feature type="repeat" description="RCC1" evidence="2">
    <location>
        <begin position="61"/>
        <end position="112"/>
    </location>
</feature>
<evidence type="ECO:0000259" key="3">
    <source>
        <dbReference type="Pfam" id="PF25390"/>
    </source>
</evidence>
<keyword evidence="1" id="KW-0677">Repeat</keyword>
<name>A0AAX6HWB1_IRIPA</name>
<comment type="caution">
    <text evidence="4">The sequence shown here is derived from an EMBL/GenBank/DDBJ whole genome shotgun (WGS) entry which is preliminary data.</text>
</comment>
<evidence type="ECO:0000313" key="4">
    <source>
        <dbReference type="EMBL" id="KAJ6845003.1"/>
    </source>
</evidence>
<dbReference type="PRINTS" id="PR00633">
    <property type="entry name" value="RCCNDNSATION"/>
</dbReference>
<feature type="repeat" description="RCC1" evidence="2">
    <location>
        <begin position="225"/>
        <end position="269"/>
    </location>
</feature>
<dbReference type="InterPro" id="IPR051625">
    <property type="entry name" value="Signaling_Regulatory_Domain"/>
</dbReference>
<dbReference type="Proteomes" id="UP001140949">
    <property type="component" value="Unassembled WGS sequence"/>
</dbReference>
<accession>A0AAX6HWB1</accession>
<dbReference type="InterPro" id="IPR009091">
    <property type="entry name" value="RCC1/BLIP-II"/>
</dbReference>
<proteinExistence type="predicted"/>
<feature type="repeat" description="RCC1" evidence="2">
    <location>
        <begin position="10"/>
        <end position="60"/>
    </location>
</feature>
<dbReference type="PANTHER" id="PTHR22872">
    <property type="entry name" value="BTK-BINDING PROTEIN-RELATED"/>
    <property type="match status" value="1"/>
</dbReference>
<reference evidence="4" key="2">
    <citation type="submission" date="2023-04" db="EMBL/GenBank/DDBJ databases">
        <authorList>
            <person name="Bruccoleri R.E."/>
            <person name="Oakeley E.J."/>
            <person name="Faust A.-M."/>
            <person name="Dessus-Babus S."/>
            <person name="Altorfer M."/>
            <person name="Burckhardt D."/>
            <person name="Oertli M."/>
            <person name="Naumann U."/>
            <person name="Petersen F."/>
            <person name="Wong J."/>
        </authorList>
    </citation>
    <scope>NUCLEOTIDE SEQUENCE</scope>
    <source>
        <strain evidence="4">GSM-AAB239-AS_SAM_17_03QT</strain>
        <tissue evidence="4">Leaf</tissue>
    </source>
</reference>
<feature type="repeat" description="RCC1" evidence="2">
    <location>
        <begin position="113"/>
        <end position="164"/>
    </location>
</feature>
<sequence>MEKLVADSEEKVWSFGAGTDGQLGTGTLQDQLLPQPLLDFPHPVAHIACGGAHAVALTGDGRVWTWGRGACGQLGHGEPANCLQPKLVQLLEPFAVSSVSAGWSHSGFVTDRGQLFMCGDGSFGQLGNGNPQSCSSPVEVPFFISKHVEQVACGMRHSLVLVRESLKGSVYGFGLGRHGQIGMSISGSGKPESSNVPRIIPGFQKHRILHICANGDQSAALSADGQLYTWGRGFGGRSLAVHSPRILTSSMRFSYVALGWKHALLLADGELYMLGGNRHGMLSRSQEATVEGQPSISPVQYTSEVASTLERVPCNFGEKAVSIAAGAEHSALVTEEGKVFTWGWGEHGQLGLGNTDDQISPQIVNIGYRRPICDAQIRVYCGSGFTFVVKP</sequence>
<dbReference type="PROSITE" id="PS00626">
    <property type="entry name" value="RCC1_2"/>
    <property type="match status" value="2"/>
</dbReference>
<evidence type="ECO:0000256" key="2">
    <source>
        <dbReference type="PROSITE-ProRule" id="PRU00235"/>
    </source>
</evidence>
<evidence type="ECO:0000256" key="1">
    <source>
        <dbReference type="ARBA" id="ARBA00022737"/>
    </source>
</evidence>
<dbReference type="PROSITE" id="PS50012">
    <property type="entry name" value="RCC1_3"/>
    <property type="match status" value="7"/>
</dbReference>